<evidence type="ECO:0000313" key="16">
    <source>
        <dbReference type="Proteomes" id="UP000705230"/>
    </source>
</evidence>
<evidence type="ECO:0000256" key="4">
    <source>
        <dbReference type="ARBA" id="ARBA00022768"/>
    </source>
</evidence>
<dbReference type="SUPFAM" id="SSF50465">
    <property type="entry name" value="EF-Tu/eEF-1alpha/eIF2-gamma C-terminal domain"/>
    <property type="match status" value="1"/>
</dbReference>
<keyword evidence="13" id="KW-0963">Cytoplasm</keyword>
<dbReference type="GO" id="GO:0003924">
    <property type="term" value="F:GTPase activity"/>
    <property type="evidence" value="ECO:0007669"/>
    <property type="project" value="UniProtKB-UniRule"/>
</dbReference>
<keyword evidence="3 13" id="KW-0547">Nucleotide-binding</keyword>
<comment type="similarity">
    <text evidence="1 13">Belongs to the TRAFAC class translation factor GTPase superfamily. Classic translation factor GTPase family. EF-Tu/EF-1A subfamily.</text>
</comment>
<dbReference type="PRINTS" id="PR00315">
    <property type="entry name" value="ELONGATNFCT"/>
</dbReference>
<dbReference type="Pfam" id="PF03144">
    <property type="entry name" value="GTP_EFTU_D2"/>
    <property type="match status" value="1"/>
</dbReference>
<dbReference type="InterPro" id="IPR004160">
    <property type="entry name" value="Transl_elong_EFTu/EF1A_C"/>
</dbReference>
<dbReference type="NCBIfam" id="TIGR00485">
    <property type="entry name" value="EF-Tu"/>
    <property type="match status" value="1"/>
</dbReference>
<keyword evidence="7 13" id="KW-0648">Protein biosynthesis</keyword>
<comment type="subcellular location">
    <subcellularLocation>
        <location evidence="13">Cytoplasm</location>
    </subcellularLocation>
</comment>
<keyword evidence="5 13" id="KW-0378">Hydrolase</keyword>
<dbReference type="Gene3D" id="2.40.30.10">
    <property type="entry name" value="Translation factors"/>
    <property type="match status" value="2"/>
</dbReference>
<dbReference type="PANTHER" id="PTHR43721:SF22">
    <property type="entry name" value="ELONGATION FACTOR TU, MITOCHONDRIAL"/>
    <property type="match status" value="1"/>
</dbReference>
<dbReference type="Pfam" id="PF00009">
    <property type="entry name" value="GTP_EFTU"/>
    <property type="match status" value="1"/>
</dbReference>
<dbReference type="InterPro" id="IPR050055">
    <property type="entry name" value="EF-Tu_GTPase"/>
</dbReference>
<dbReference type="CDD" id="cd03697">
    <property type="entry name" value="EFTU_II"/>
    <property type="match status" value="1"/>
</dbReference>
<evidence type="ECO:0000256" key="6">
    <source>
        <dbReference type="ARBA" id="ARBA00022842"/>
    </source>
</evidence>
<dbReference type="InterPro" id="IPR009000">
    <property type="entry name" value="Transl_B-barrel_sf"/>
</dbReference>
<comment type="caution">
    <text evidence="15">The sequence shown here is derived from an EMBL/GenBank/DDBJ whole genome shotgun (WGS) entry which is preliminary data.</text>
</comment>
<dbReference type="SUPFAM" id="SSF50447">
    <property type="entry name" value="Translation proteins"/>
    <property type="match status" value="1"/>
</dbReference>
<evidence type="ECO:0000256" key="13">
    <source>
        <dbReference type="HAMAP-Rule" id="MF_00118"/>
    </source>
</evidence>
<dbReference type="Proteomes" id="UP000705230">
    <property type="component" value="Unassembled WGS sequence"/>
</dbReference>
<comment type="subunit">
    <text evidence="11">Monomer. Heterotetramer composed of two EF-Ts.EF-Tu dimer complexes.</text>
</comment>
<keyword evidence="4 13" id="KW-0251">Elongation factor</keyword>
<evidence type="ECO:0000256" key="2">
    <source>
        <dbReference type="ARBA" id="ARBA00022723"/>
    </source>
</evidence>
<feature type="domain" description="Tr-type G" evidence="14">
    <location>
        <begin position="10"/>
        <end position="206"/>
    </location>
</feature>
<dbReference type="InterPro" id="IPR041709">
    <property type="entry name" value="EF-Tu_GTP-bd"/>
</dbReference>
<evidence type="ECO:0000259" key="14">
    <source>
        <dbReference type="PROSITE" id="PS51722"/>
    </source>
</evidence>
<dbReference type="PROSITE" id="PS00301">
    <property type="entry name" value="G_TR_1"/>
    <property type="match status" value="1"/>
</dbReference>
<dbReference type="InterPro" id="IPR004161">
    <property type="entry name" value="EFTu-like_2"/>
</dbReference>
<dbReference type="SUPFAM" id="SSF52540">
    <property type="entry name" value="P-loop containing nucleoside triphosphate hydrolases"/>
    <property type="match status" value="1"/>
</dbReference>
<dbReference type="InterPro" id="IPR033720">
    <property type="entry name" value="EFTU_2"/>
</dbReference>
<feature type="binding site" evidence="13">
    <location>
        <begin position="81"/>
        <end position="85"/>
    </location>
    <ligand>
        <name>GTP</name>
        <dbReference type="ChEBI" id="CHEBI:37565"/>
    </ligand>
</feature>
<comment type="function">
    <text evidence="10">May play an important regulatory role in cell growth and in the bacterial response to nutrient deprivation.</text>
</comment>
<evidence type="ECO:0000313" key="15">
    <source>
        <dbReference type="EMBL" id="MBL6902859.1"/>
    </source>
</evidence>
<dbReference type="EMBL" id="JADHSG010000002">
    <property type="protein sequence ID" value="MBL6902859.1"/>
    <property type="molecule type" value="Genomic_DNA"/>
</dbReference>
<dbReference type="GO" id="GO:0003746">
    <property type="term" value="F:translation elongation factor activity"/>
    <property type="evidence" value="ECO:0007669"/>
    <property type="project" value="UniProtKB-UniRule"/>
</dbReference>
<dbReference type="NCBIfam" id="TIGR00231">
    <property type="entry name" value="small_GTP"/>
    <property type="match status" value="1"/>
</dbReference>
<organism evidence="15 16">
    <name type="scientific">SAR86 cluster bacterium</name>
    <dbReference type="NCBI Taxonomy" id="2030880"/>
    <lineage>
        <taxon>Bacteria</taxon>
        <taxon>Pseudomonadati</taxon>
        <taxon>Pseudomonadota</taxon>
        <taxon>Gammaproteobacteria</taxon>
        <taxon>SAR86 cluster</taxon>
    </lineage>
</organism>
<keyword evidence="6 13" id="KW-0460">Magnesium</keyword>
<dbReference type="InterPro" id="IPR005225">
    <property type="entry name" value="Small_GTP-bd"/>
</dbReference>
<dbReference type="GO" id="GO:0005829">
    <property type="term" value="C:cytosol"/>
    <property type="evidence" value="ECO:0007669"/>
    <property type="project" value="TreeGrafter"/>
</dbReference>
<dbReference type="GO" id="GO:0005525">
    <property type="term" value="F:GTP binding"/>
    <property type="evidence" value="ECO:0007669"/>
    <property type="project" value="UniProtKB-UniRule"/>
</dbReference>
<dbReference type="AlphaFoldDB" id="A0A937JD42"/>
<dbReference type="NCBIfam" id="NF000766">
    <property type="entry name" value="PRK00049.1"/>
    <property type="match status" value="1"/>
</dbReference>
<dbReference type="GO" id="GO:0000287">
    <property type="term" value="F:magnesium ion binding"/>
    <property type="evidence" value="ECO:0007669"/>
    <property type="project" value="UniProtKB-UniRule"/>
</dbReference>
<dbReference type="EC" id="3.6.5.3" evidence="13"/>
<evidence type="ECO:0000256" key="5">
    <source>
        <dbReference type="ARBA" id="ARBA00022801"/>
    </source>
</evidence>
<dbReference type="Pfam" id="PF03143">
    <property type="entry name" value="GTP_EFTU_D3"/>
    <property type="match status" value="1"/>
</dbReference>
<dbReference type="PROSITE" id="PS51722">
    <property type="entry name" value="G_TR_2"/>
    <property type="match status" value="1"/>
</dbReference>
<gene>
    <name evidence="13 15" type="primary">tuf</name>
    <name evidence="15" type="ORF">ISR29_01510</name>
</gene>
<dbReference type="InterPro" id="IPR027417">
    <property type="entry name" value="P-loop_NTPase"/>
</dbReference>
<dbReference type="InterPro" id="IPR004541">
    <property type="entry name" value="Transl_elong_EFTu/EF1A_bac/org"/>
</dbReference>
<keyword evidence="8 13" id="KW-0342">GTP-binding</keyword>
<evidence type="ECO:0000256" key="9">
    <source>
        <dbReference type="ARBA" id="ARBA00029554"/>
    </source>
</evidence>
<evidence type="ECO:0000256" key="7">
    <source>
        <dbReference type="ARBA" id="ARBA00022917"/>
    </source>
</evidence>
<dbReference type="Gene3D" id="3.40.50.300">
    <property type="entry name" value="P-loop containing nucleotide triphosphate hydrolases"/>
    <property type="match status" value="1"/>
</dbReference>
<evidence type="ECO:0000256" key="10">
    <source>
        <dbReference type="ARBA" id="ARBA00058140"/>
    </source>
</evidence>
<comment type="catalytic activity">
    <reaction evidence="13">
        <text>GTP + H2O = GDP + phosphate + H(+)</text>
        <dbReference type="Rhea" id="RHEA:19669"/>
        <dbReference type="ChEBI" id="CHEBI:15377"/>
        <dbReference type="ChEBI" id="CHEBI:15378"/>
        <dbReference type="ChEBI" id="CHEBI:37565"/>
        <dbReference type="ChEBI" id="CHEBI:43474"/>
        <dbReference type="ChEBI" id="CHEBI:58189"/>
        <dbReference type="EC" id="3.6.5.3"/>
    </reaction>
</comment>
<dbReference type="InterPro" id="IPR009001">
    <property type="entry name" value="Transl_elong_EF1A/Init_IF2_C"/>
</dbReference>
<dbReference type="NCBIfam" id="NF009372">
    <property type="entry name" value="PRK12735.1"/>
    <property type="match status" value="1"/>
</dbReference>
<dbReference type="HAMAP" id="MF_00118_B">
    <property type="entry name" value="EF_Tu_B"/>
    <property type="match status" value="1"/>
</dbReference>
<dbReference type="PANTHER" id="PTHR43721">
    <property type="entry name" value="ELONGATION FACTOR TU-RELATED"/>
    <property type="match status" value="1"/>
</dbReference>
<feature type="binding site" evidence="13">
    <location>
        <begin position="19"/>
        <end position="26"/>
    </location>
    <ligand>
        <name>GTP</name>
        <dbReference type="ChEBI" id="CHEBI:37565"/>
    </ligand>
</feature>
<keyword evidence="2 13" id="KW-0479">Metal-binding</keyword>
<evidence type="ECO:0000256" key="8">
    <source>
        <dbReference type="ARBA" id="ARBA00023134"/>
    </source>
</evidence>
<feature type="binding site" evidence="13">
    <location>
        <position position="26"/>
    </location>
    <ligand>
        <name>Mg(2+)</name>
        <dbReference type="ChEBI" id="CHEBI:18420"/>
    </ligand>
</feature>
<dbReference type="InterPro" id="IPR031157">
    <property type="entry name" value="G_TR_CS"/>
</dbReference>
<evidence type="ECO:0000256" key="1">
    <source>
        <dbReference type="ARBA" id="ARBA00007249"/>
    </source>
</evidence>
<dbReference type="CDD" id="cd03707">
    <property type="entry name" value="EFTU_III"/>
    <property type="match status" value="1"/>
</dbReference>
<dbReference type="FunFam" id="3.40.50.300:FF:000003">
    <property type="entry name" value="Elongation factor Tu"/>
    <property type="match status" value="1"/>
</dbReference>
<evidence type="ECO:0000256" key="11">
    <source>
        <dbReference type="ARBA" id="ARBA00063778"/>
    </source>
</evidence>
<proteinExistence type="inferred from homology"/>
<accession>A0A937JD42</accession>
<dbReference type="CDD" id="cd01884">
    <property type="entry name" value="EF_Tu"/>
    <property type="match status" value="1"/>
</dbReference>
<protein>
    <recommendedName>
        <fullName evidence="9 13">Elongation factor Tu</fullName>
        <shortName evidence="13">EF-Tu</shortName>
        <ecNumber evidence="13">3.6.5.3</ecNumber>
    </recommendedName>
</protein>
<name>A0A937JD42_9GAMM</name>
<evidence type="ECO:0000256" key="12">
    <source>
        <dbReference type="ARBA" id="ARBA00064283"/>
    </source>
</evidence>
<dbReference type="FunFam" id="2.40.30.10:FF:000001">
    <property type="entry name" value="Elongation factor Tu"/>
    <property type="match status" value="1"/>
</dbReference>
<comment type="subunit">
    <text evidence="12">(Microbial infection) Upon infection by bacteriophage Qbeta, part of the viral RNA-dependent RNA polymerase complex, the other subunits are the viral replicase catalytic subunit (AC P14647), host ribosomal protein S1 and EF-Ts.</text>
</comment>
<evidence type="ECO:0000256" key="3">
    <source>
        <dbReference type="ARBA" id="ARBA00022741"/>
    </source>
</evidence>
<dbReference type="InterPro" id="IPR000795">
    <property type="entry name" value="T_Tr_GTP-bd_dom"/>
</dbReference>
<dbReference type="NCBIfam" id="NF009373">
    <property type="entry name" value="PRK12736.1"/>
    <property type="match status" value="1"/>
</dbReference>
<feature type="binding site" evidence="13">
    <location>
        <begin position="136"/>
        <end position="139"/>
    </location>
    <ligand>
        <name>GTP</name>
        <dbReference type="ChEBI" id="CHEBI:37565"/>
    </ligand>
</feature>
<reference evidence="15" key="1">
    <citation type="submission" date="2020-10" db="EMBL/GenBank/DDBJ databases">
        <title>Microbiome of the Black Sea water column analyzed by genome centric metagenomics.</title>
        <authorList>
            <person name="Cabello-Yeves P.J."/>
            <person name="Callieri C."/>
            <person name="Picazo A."/>
            <person name="Mehrshad M."/>
            <person name="Haro-Moreno J.M."/>
            <person name="Roda-Garcia J."/>
            <person name="Dzembekova N."/>
            <person name="Slabakova V."/>
            <person name="Slabakova N."/>
            <person name="Moncheva S."/>
            <person name="Rodriguez-Valera F."/>
        </authorList>
    </citation>
    <scope>NUCLEOTIDE SEQUENCE</scope>
    <source>
        <strain evidence="15">BS30m-G43</strain>
    </source>
</reference>
<comment type="function">
    <text evidence="13">GTP hydrolase that promotes the GTP-dependent binding of aminoacyl-tRNA to the A-site of ribosomes during protein biosynthesis.</text>
</comment>
<sequence length="397" mass="43153">MAREKFERTLPHINVGTIGHVDHGKTTLTAALTKVCAEVFGGEAVAFDGIDNAPEERERGITIATSHVEYVSSVRHYAHVDCPGHADYVKNMITGAAQMDGAILVVSAADGPMPQTREHILLARQVGVPNIVVFMNKADQNDDPEMIELVEMEIRELLNEYDFPGDDTPIIVGSALKALEGDTSEIGVEAVKKLVETLDTYVPEPERAIDQPFLMPIEDVFTISGRGTVVTGRIERGIVNTGDPLEIVGISEETTDTTCTGVEMFRKSLDEGRAGENCGVLLRGIERSAVERGQVLAKPKSINPHTEFEAEIYVLSKDEGGRHTPFFSNYRPQFYFRTTDVTGACALPEGVEMVMPGDNIKMTVTLIAPIAMEEGLKFAIREGGRTVGAGVVAKIIK</sequence>